<proteinExistence type="predicted"/>
<reference evidence="1" key="2">
    <citation type="submission" date="2022-10" db="EMBL/GenBank/DDBJ databases">
        <authorList>
            <consortium name="ENA_rothamsted_submissions"/>
            <consortium name="culmorum"/>
            <person name="King R."/>
        </authorList>
    </citation>
    <scope>NUCLEOTIDE SEQUENCE</scope>
</reference>
<dbReference type="EMBL" id="OU896710">
    <property type="protein sequence ID" value="CAG9820745.1"/>
    <property type="molecule type" value="Genomic_DNA"/>
</dbReference>
<evidence type="ECO:0008006" key="3">
    <source>
        <dbReference type="Google" id="ProtNLM"/>
    </source>
</evidence>
<protein>
    <recommendedName>
        <fullName evidence="3">DDE-1 domain-containing protein</fullName>
    </recommendedName>
</protein>
<sequence length="236" mass="26423">MCAENSIRFISLVPNSTHLCKPLDVSFFRAMKQAWRSVLAEWKSQNPQFGTISKASFPTLLRKCLEQMDVVPSEVVNEAANETIAIKRKFVSAFRSAGVFPVDRPQIFKRFLQEDNESENASGDAESALVALLKAKRFNDATSDKPRRKMRLDVLLGRSVTTSSVPQPHSSESSVHSLAYLQSSSSVVNMKEPSDFETPERLKEEKLETRVEVGQYISAEFLSTKGKKPTNMCVKS</sequence>
<evidence type="ECO:0000313" key="1">
    <source>
        <dbReference type="EMBL" id="CAG9820745.1"/>
    </source>
</evidence>
<accession>A0A9N9X146</accession>
<dbReference type="OrthoDB" id="6759228at2759"/>
<dbReference type="AlphaFoldDB" id="A0A9N9X146"/>
<keyword evidence="2" id="KW-1185">Reference proteome</keyword>
<name>A0A9N9X146_PHACE</name>
<evidence type="ECO:0000313" key="2">
    <source>
        <dbReference type="Proteomes" id="UP001153737"/>
    </source>
</evidence>
<organism evidence="1 2">
    <name type="scientific">Phaedon cochleariae</name>
    <name type="common">Mustard beetle</name>
    <dbReference type="NCBI Taxonomy" id="80249"/>
    <lineage>
        <taxon>Eukaryota</taxon>
        <taxon>Metazoa</taxon>
        <taxon>Ecdysozoa</taxon>
        <taxon>Arthropoda</taxon>
        <taxon>Hexapoda</taxon>
        <taxon>Insecta</taxon>
        <taxon>Pterygota</taxon>
        <taxon>Neoptera</taxon>
        <taxon>Endopterygota</taxon>
        <taxon>Coleoptera</taxon>
        <taxon>Polyphaga</taxon>
        <taxon>Cucujiformia</taxon>
        <taxon>Chrysomeloidea</taxon>
        <taxon>Chrysomelidae</taxon>
        <taxon>Chrysomelinae</taxon>
        <taxon>Chrysomelini</taxon>
        <taxon>Phaedon</taxon>
    </lineage>
</organism>
<dbReference type="Proteomes" id="UP001153737">
    <property type="component" value="Chromosome 4"/>
</dbReference>
<gene>
    <name evidence="1" type="ORF">PHAECO_LOCUS8652</name>
</gene>
<reference evidence="1" key="1">
    <citation type="submission" date="2022-01" db="EMBL/GenBank/DDBJ databases">
        <authorList>
            <person name="King R."/>
        </authorList>
    </citation>
    <scope>NUCLEOTIDE SEQUENCE</scope>
</reference>